<evidence type="ECO:0000313" key="2">
    <source>
        <dbReference type="Proteomes" id="UP001439008"/>
    </source>
</evidence>
<comment type="caution">
    <text evidence="1">The sequence shown here is derived from an EMBL/GenBank/DDBJ whole genome shotgun (WGS) entry which is preliminary data.</text>
</comment>
<reference evidence="1 2" key="1">
    <citation type="journal article" date="2024" name="BMC Biol.">
        <title>Comparative genomics of Ascetosporea gives new insight into the evolutionary basis for animal parasitism in Rhizaria.</title>
        <authorList>
            <person name="Hiltunen Thoren M."/>
            <person name="Onut-Brannstrom I."/>
            <person name="Alfjorden A."/>
            <person name="Peckova H."/>
            <person name="Swords F."/>
            <person name="Hooper C."/>
            <person name="Holzer A.S."/>
            <person name="Bass D."/>
            <person name="Burki F."/>
        </authorList>
    </citation>
    <scope>NUCLEOTIDE SEQUENCE [LARGE SCALE GENOMIC DNA]</scope>
    <source>
        <strain evidence="1">20-A016</strain>
    </source>
</reference>
<evidence type="ECO:0000313" key="1">
    <source>
        <dbReference type="EMBL" id="MES1923286.1"/>
    </source>
</evidence>
<feature type="non-terminal residue" evidence="1">
    <location>
        <position position="1"/>
    </location>
</feature>
<dbReference type="EMBL" id="JBDODL010005442">
    <property type="protein sequence ID" value="MES1923286.1"/>
    <property type="molecule type" value="Genomic_DNA"/>
</dbReference>
<keyword evidence="2" id="KW-1185">Reference proteome</keyword>
<proteinExistence type="predicted"/>
<organism evidence="1 2">
    <name type="scientific">Bonamia ostreae</name>
    <dbReference type="NCBI Taxonomy" id="126728"/>
    <lineage>
        <taxon>Eukaryota</taxon>
        <taxon>Sar</taxon>
        <taxon>Rhizaria</taxon>
        <taxon>Endomyxa</taxon>
        <taxon>Ascetosporea</taxon>
        <taxon>Haplosporida</taxon>
        <taxon>Bonamia</taxon>
    </lineage>
</organism>
<protein>
    <submittedName>
        <fullName evidence="1">Uncharacterized protein</fullName>
    </submittedName>
</protein>
<dbReference type="Proteomes" id="UP001439008">
    <property type="component" value="Unassembled WGS sequence"/>
</dbReference>
<accession>A0ABV2AUF1</accession>
<name>A0ABV2AUF1_9EUKA</name>
<sequence>PVNAGLYEAAKEVVNLFVYDANSIGDKPRAIELLSDALANSKPAETFEDFWDRVIDKTDGDTRISNVTMNYMYKHCMDAWDKPKECGEWCEHWQEWKDLEGSGASETLFVDVQYCFVAEEFNPTYGMPGCPHGGSDA</sequence>
<gene>
    <name evidence="1" type="ORF">MHBO_004835</name>
</gene>